<evidence type="ECO:0000313" key="7">
    <source>
        <dbReference type="Proteomes" id="UP000032452"/>
    </source>
</evidence>
<dbReference type="InterPro" id="IPR041492">
    <property type="entry name" value="HAD_2"/>
</dbReference>
<dbReference type="RefSeq" id="WP_045056873.1">
    <property type="nucleotide sequence ID" value="NZ_CAWMDP010000034.1"/>
</dbReference>
<dbReference type="InterPro" id="IPR006439">
    <property type="entry name" value="HAD-SF_hydro_IA"/>
</dbReference>
<dbReference type="NCBIfam" id="TIGR01509">
    <property type="entry name" value="HAD-SF-IA-v3"/>
    <property type="match status" value="1"/>
</dbReference>
<dbReference type="PRINTS" id="PR00413">
    <property type="entry name" value="HADHALOGNASE"/>
</dbReference>
<evidence type="ECO:0000313" key="6">
    <source>
        <dbReference type="EMBL" id="KJH69707.1"/>
    </source>
</evidence>
<evidence type="ECO:0000256" key="4">
    <source>
        <dbReference type="ARBA" id="ARBA00022842"/>
    </source>
</evidence>
<sequence>MIQALLFDLDGTLVNNDPIHFQAWREILTPYNLDIDEEFYKKRITGRLNPDIVKDLLPQLTPAQAQEFIEEKEARYRQAATTIQPLEGLNSILEWANARSLKLALVTNAPRLNTQFMLKVLGLETAFSVVVLGEDVAVAKPDPTPYQVALAQLEVPKAAAIAFEDSPSGIRSAVSAGIFTVGIASTQEPDNLYQFGAELVIPNFSAPELMALLASNLDTPN</sequence>
<dbReference type="SFLD" id="SFLDG01129">
    <property type="entry name" value="C1.5:_HAD__Beta-PGM__Phosphata"/>
    <property type="match status" value="1"/>
</dbReference>
<dbReference type="PANTHER" id="PTHR46193">
    <property type="entry name" value="6-PHOSPHOGLUCONATE PHOSPHATASE"/>
    <property type="match status" value="1"/>
</dbReference>
<dbReference type="InterPro" id="IPR023198">
    <property type="entry name" value="PGP-like_dom2"/>
</dbReference>
<protein>
    <submittedName>
        <fullName evidence="6">Hydrolase</fullName>
    </submittedName>
</protein>
<evidence type="ECO:0000256" key="2">
    <source>
        <dbReference type="ARBA" id="ARBA00006171"/>
    </source>
</evidence>
<dbReference type="GO" id="GO:0016787">
    <property type="term" value="F:hydrolase activity"/>
    <property type="evidence" value="ECO:0007669"/>
    <property type="project" value="UniProtKB-KW"/>
</dbReference>
<dbReference type="CDD" id="cd07505">
    <property type="entry name" value="HAD_BPGM-like"/>
    <property type="match status" value="1"/>
</dbReference>
<dbReference type="SFLD" id="SFLDG01135">
    <property type="entry name" value="C1.5.6:_HAD__Beta-PGM__Phospha"/>
    <property type="match status" value="1"/>
</dbReference>
<comment type="cofactor">
    <cofactor evidence="1">
        <name>Mg(2+)</name>
        <dbReference type="ChEBI" id="CHEBI:18420"/>
    </cofactor>
</comment>
<organism evidence="6 7">
    <name type="scientific">Aliterella atlantica CENA595</name>
    <dbReference type="NCBI Taxonomy" id="1618023"/>
    <lineage>
        <taxon>Bacteria</taxon>
        <taxon>Bacillati</taxon>
        <taxon>Cyanobacteriota</taxon>
        <taxon>Cyanophyceae</taxon>
        <taxon>Chroococcidiopsidales</taxon>
        <taxon>Aliterellaceae</taxon>
        <taxon>Aliterella</taxon>
    </lineage>
</organism>
<dbReference type="GO" id="GO:0046872">
    <property type="term" value="F:metal ion binding"/>
    <property type="evidence" value="ECO:0007669"/>
    <property type="project" value="UniProtKB-KW"/>
</dbReference>
<dbReference type="SFLD" id="SFLDS00003">
    <property type="entry name" value="Haloacid_Dehalogenase"/>
    <property type="match status" value="1"/>
</dbReference>
<dbReference type="PROSITE" id="PS01228">
    <property type="entry name" value="COF_1"/>
    <property type="match status" value="1"/>
</dbReference>
<dbReference type="EMBL" id="JYON01000035">
    <property type="protein sequence ID" value="KJH69707.1"/>
    <property type="molecule type" value="Genomic_DNA"/>
</dbReference>
<evidence type="ECO:0000256" key="5">
    <source>
        <dbReference type="ARBA" id="ARBA00023277"/>
    </source>
</evidence>
<dbReference type="InterPro" id="IPR051600">
    <property type="entry name" value="Beta-PGM-like"/>
</dbReference>
<proteinExistence type="inferred from homology"/>
<keyword evidence="6" id="KW-0378">Hydrolase</keyword>
<reference evidence="6 7" key="1">
    <citation type="submission" date="2015-02" db="EMBL/GenBank/DDBJ databases">
        <title>Draft genome of a novel marine cyanobacterium (Chroococcales) isolated from South Atlantic Ocean.</title>
        <authorList>
            <person name="Rigonato J."/>
            <person name="Alvarenga D.O."/>
            <person name="Branco L.H."/>
            <person name="Varani A.M."/>
            <person name="Brandini F.P."/>
            <person name="Fiore M.F."/>
        </authorList>
    </citation>
    <scope>NUCLEOTIDE SEQUENCE [LARGE SCALE GENOMIC DNA]</scope>
    <source>
        <strain evidence="6 7">CENA595</strain>
    </source>
</reference>
<evidence type="ECO:0000256" key="1">
    <source>
        <dbReference type="ARBA" id="ARBA00001946"/>
    </source>
</evidence>
<dbReference type="OrthoDB" id="9797743at2"/>
<dbReference type="InterPro" id="IPR036412">
    <property type="entry name" value="HAD-like_sf"/>
</dbReference>
<dbReference type="Proteomes" id="UP000032452">
    <property type="component" value="Unassembled WGS sequence"/>
</dbReference>
<dbReference type="PANTHER" id="PTHR46193:SF18">
    <property type="entry name" value="HEXITOL PHOSPHATASE B"/>
    <property type="match status" value="1"/>
</dbReference>
<dbReference type="Gene3D" id="3.40.50.1000">
    <property type="entry name" value="HAD superfamily/HAD-like"/>
    <property type="match status" value="1"/>
</dbReference>
<dbReference type="SUPFAM" id="SSF56784">
    <property type="entry name" value="HAD-like"/>
    <property type="match status" value="1"/>
</dbReference>
<keyword evidence="4" id="KW-0460">Magnesium</keyword>
<keyword evidence="5" id="KW-0119">Carbohydrate metabolism</keyword>
<dbReference type="STRING" id="1618023.UH38_22105"/>
<dbReference type="AlphaFoldDB" id="A0A0D8ZMZ1"/>
<comment type="caution">
    <text evidence="6">The sequence shown here is derived from an EMBL/GenBank/DDBJ whole genome shotgun (WGS) entry which is preliminary data.</text>
</comment>
<name>A0A0D8ZMZ1_9CYAN</name>
<gene>
    <name evidence="6" type="ORF">UH38_22105</name>
</gene>
<dbReference type="Pfam" id="PF13419">
    <property type="entry name" value="HAD_2"/>
    <property type="match status" value="1"/>
</dbReference>
<evidence type="ECO:0000256" key="3">
    <source>
        <dbReference type="ARBA" id="ARBA00022723"/>
    </source>
</evidence>
<comment type="similarity">
    <text evidence="2">Belongs to the HAD-like hydrolase superfamily. CbbY/CbbZ/Gph/YieH family.</text>
</comment>
<accession>A0A0D8ZMZ1</accession>
<keyword evidence="3" id="KW-0479">Metal-binding</keyword>
<keyword evidence="7" id="KW-1185">Reference proteome</keyword>
<dbReference type="InterPro" id="IPR023214">
    <property type="entry name" value="HAD_sf"/>
</dbReference>
<dbReference type="Gene3D" id="1.10.150.240">
    <property type="entry name" value="Putative phosphatase, domain 2"/>
    <property type="match status" value="1"/>
</dbReference>